<dbReference type="STRING" id="1223523.H340_06946"/>
<dbReference type="AlphaFoldDB" id="M3BNU5"/>
<dbReference type="GO" id="GO:0003700">
    <property type="term" value="F:DNA-binding transcription factor activity"/>
    <property type="evidence" value="ECO:0007669"/>
    <property type="project" value="TreeGrafter"/>
</dbReference>
<dbReference type="PANTHER" id="PTHR46797:SF10">
    <property type="entry name" value="BLR1115 PROTEIN"/>
    <property type="match status" value="1"/>
</dbReference>
<dbReference type="CDD" id="cd02209">
    <property type="entry name" value="cupin_XRE_C"/>
    <property type="match status" value="1"/>
</dbReference>
<dbReference type="eggNOG" id="COG1396">
    <property type="taxonomic scope" value="Bacteria"/>
</dbReference>
<dbReference type="Proteomes" id="UP000011740">
    <property type="component" value="Unassembled WGS sequence"/>
</dbReference>
<dbReference type="GO" id="GO:0005829">
    <property type="term" value="C:cytosol"/>
    <property type="evidence" value="ECO:0007669"/>
    <property type="project" value="TreeGrafter"/>
</dbReference>
<protein>
    <submittedName>
        <fullName evidence="2">XRE family transcriptional regulator</fullName>
    </submittedName>
</protein>
<dbReference type="Gene3D" id="2.60.120.10">
    <property type="entry name" value="Jelly Rolls"/>
    <property type="match status" value="1"/>
</dbReference>
<evidence type="ECO:0000313" key="3">
    <source>
        <dbReference type="Proteomes" id="UP000011740"/>
    </source>
</evidence>
<dbReference type="RefSeq" id="WP_004941117.1">
    <property type="nucleotide sequence ID" value="NZ_AORZ01000013.1"/>
</dbReference>
<evidence type="ECO:0000313" key="2">
    <source>
        <dbReference type="EMBL" id="EMF01320.1"/>
    </source>
</evidence>
<dbReference type="SUPFAM" id="SSF51182">
    <property type="entry name" value="RmlC-like cupins"/>
    <property type="match status" value="1"/>
</dbReference>
<dbReference type="InterPro" id="IPR050807">
    <property type="entry name" value="TransReg_Diox_bact_type"/>
</dbReference>
<dbReference type="CDD" id="cd00093">
    <property type="entry name" value="HTH_XRE"/>
    <property type="match status" value="1"/>
</dbReference>
<name>M3BNU5_STRM1</name>
<dbReference type="InterPro" id="IPR010982">
    <property type="entry name" value="Lambda_DNA-bd_dom_sf"/>
</dbReference>
<dbReference type="EMBL" id="AORZ01000013">
    <property type="protein sequence ID" value="EMF01320.1"/>
    <property type="molecule type" value="Genomic_DNA"/>
</dbReference>
<dbReference type="Pfam" id="PF13560">
    <property type="entry name" value="HTH_31"/>
    <property type="match status" value="1"/>
</dbReference>
<comment type="caution">
    <text evidence="2">The sequence shown here is derived from an EMBL/GenBank/DDBJ whole genome shotgun (WGS) entry which is preliminary data.</text>
</comment>
<keyword evidence="1" id="KW-0238">DNA-binding</keyword>
<dbReference type="InterPro" id="IPR001387">
    <property type="entry name" value="Cro/C1-type_HTH"/>
</dbReference>
<accession>M3BNU5</accession>
<dbReference type="PROSITE" id="PS50943">
    <property type="entry name" value="HTH_CROC1"/>
    <property type="match status" value="1"/>
</dbReference>
<dbReference type="Gene3D" id="1.10.260.40">
    <property type="entry name" value="lambda repressor-like DNA-binding domains"/>
    <property type="match status" value="1"/>
</dbReference>
<organism evidence="2 3">
    <name type="scientific">Streptomyces mobaraensis (strain ATCC 29032 / DSM 40847 / JCM 4168 / NBRC 13819 / NCIMB 11159 / IPCR 16-22)</name>
    <dbReference type="NCBI Taxonomy" id="1223523"/>
    <lineage>
        <taxon>Bacteria</taxon>
        <taxon>Bacillati</taxon>
        <taxon>Actinomycetota</taxon>
        <taxon>Actinomycetes</taxon>
        <taxon>Kitasatosporales</taxon>
        <taxon>Streptomycetaceae</taxon>
        <taxon>Streptomyces</taxon>
    </lineage>
</organism>
<dbReference type="PATRIC" id="fig|1223523.3.peg.1422"/>
<evidence type="ECO:0000256" key="1">
    <source>
        <dbReference type="ARBA" id="ARBA00023125"/>
    </source>
</evidence>
<proteinExistence type="predicted"/>
<dbReference type="PANTHER" id="PTHR46797">
    <property type="entry name" value="HTH-TYPE TRANSCRIPTIONAL REGULATOR"/>
    <property type="match status" value="1"/>
</dbReference>
<dbReference type="InterPro" id="IPR011051">
    <property type="entry name" value="RmlC_Cupin_sf"/>
</dbReference>
<sequence>MRDDQEARLRLAHRLAALRAERDWPLDELARRTGVSRSTLSRLERAEISPTAVQLARVCAAFGRTAAQVLAELEDGPPRPVRAARQAVRRDDEAGAVRRSVSPPGPGLRGEIAEYVLRPGTEVACEAPRVPGAERHLWVLEGVVEVAAAGGAHVLRAGDCLRFRLWGRSRFRCPGPEPARYALFTVLP</sequence>
<dbReference type="SUPFAM" id="SSF47413">
    <property type="entry name" value="lambda repressor-like DNA-binding domains"/>
    <property type="match status" value="1"/>
</dbReference>
<dbReference type="InterPro" id="IPR014710">
    <property type="entry name" value="RmlC-like_jellyroll"/>
</dbReference>
<dbReference type="SMART" id="SM00530">
    <property type="entry name" value="HTH_XRE"/>
    <property type="match status" value="1"/>
</dbReference>
<gene>
    <name evidence="2" type="ORF">H340_06946</name>
</gene>
<dbReference type="GO" id="GO:0003677">
    <property type="term" value="F:DNA binding"/>
    <property type="evidence" value="ECO:0007669"/>
    <property type="project" value="UniProtKB-KW"/>
</dbReference>
<reference evidence="2 3" key="1">
    <citation type="journal article" date="2013" name="Genome Announc.">
        <title>Whole-Genome Shotgun Assembly and Analysis of the Genome of Streptomyces mobaraensis DSM 40847, a Strain for Industrial Production of Microbial Transglutaminase.</title>
        <authorList>
            <person name="Yang H."/>
            <person name="He T."/>
            <person name="Wu W."/>
            <person name="Zhu W."/>
            <person name="Lu B."/>
            <person name="Sun W."/>
        </authorList>
    </citation>
    <scope>NUCLEOTIDE SEQUENCE [LARGE SCALE GENOMIC DNA]</scope>
    <source>
        <strain evidence="2 3">DSM 40847</strain>
    </source>
</reference>